<sequence>MEVAASIVGLLTAGAQISLTLQNLIQGTVNAPSLAQTIHHEITDFRFIITKLQLIVVGTTPLDQSRASLVDIDHFSFTLGGCVCTFSELEQAVSRLSQGGKFDFRSRLKWAMAEETLTALVQRLQNHKLSLTLILTILTRSGAHISAITLVSSAEALCSKKTLDQQFRSASTHPATATVGSTAHPAGSATIVSPITIPPDTREDPNFYRHDFESTLFNTRPYQRVPMPPGLSPATADRPKATWSLFSGGSNTAVLSMPTSPPSIALAKALKTPPPRLPLSPPTDFAEERYDKIGIPPPPGLPKTGGISSMAAIDLHTASQNGNDGMVARLLEQGADREARDTDGQTPLHVASWHGRGSTVLLLLDQGAILDVKDVHGQAPLHLAALGGHDNVVAMLLGRGADREAKDVHGQVPLYHAALGGKDSTVQLLLRREVGAGANITRRRKKVQNVGRRVKSQRSAEREPRYSEVYGGRDLDRRYVTTYGVIRRCTPLAPQSFNAVSQLVCQIQSEEFVD</sequence>
<accession>A0ABR3G9B7</accession>
<dbReference type="Proteomes" id="UP001447188">
    <property type="component" value="Unassembled WGS sequence"/>
</dbReference>
<keyword evidence="2 3" id="KW-0040">ANK repeat</keyword>
<proteinExistence type="predicted"/>
<dbReference type="SMART" id="SM00248">
    <property type="entry name" value="ANK"/>
    <property type="match status" value="4"/>
</dbReference>
<dbReference type="PRINTS" id="PR01415">
    <property type="entry name" value="ANKYRIN"/>
</dbReference>
<feature type="repeat" description="ANK" evidence="3">
    <location>
        <begin position="376"/>
        <end position="408"/>
    </location>
</feature>
<evidence type="ECO:0000256" key="1">
    <source>
        <dbReference type="ARBA" id="ARBA00022737"/>
    </source>
</evidence>
<feature type="region of interest" description="Disordered" evidence="4">
    <location>
        <begin position="176"/>
        <end position="203"/>
    </location>
</feature>
<dbReference type="Pfam" id="PF12796">
    <property type="entry name" value="Ank_2"/>
    <property type="match status" value="1"/>
</dbReference>
<dbReference type="PANTHER" id="PTHR24171:SF9">
    <property type="entry name" value="ANKYRIN REPEAT DOMAIN-CONTAINING PROTEIN 39"/>
    <property type="match status" value="1"/>
</dbReference>
<keyword evidence="1" id="KW-0677">Repeat</keyword>
<dbReference type="PROSITE" id="PS50088">
    <property type="entry name" value="ANK_REPEAT"/>
    <property type="match status" value="3"/>
</dbReference>
<dbReference type="PROSITE" id="PS50297">
    <property type="entry name" value="ANK_REP_REGION"/>
    <property type="match status" value="3"/>
</dbReference>
<evidence type="ECO:0000313" key="5">
    <source>
        <dbReference type="EMBL" id="KAL0632307.1"/>
    </source>
</evidence>
<organism evidence="5 6">
    <name type="scientific">Discina gigas</name>
    <dbReference type="NCBI Taxonomy" id="1032678"/>
    <lineage>
        <taxon>Eukaryota</taxon>
        <taxon>Fungi</taxon>
        <taxon>Dikarya</taxon>
        <taxon>Ascomycota</taxon>
        <taxon>Pezizomycotina</taxon>
        <taxon>Pezizomycetes</taxon>
        <taxon>Pezizales</taxon>
        <taxon>Discinaceae</taxon>
        <taxon>Discina</taxon>
    </lineage>
</organism>
<feature type="repeat" description="ANK" evidence="3">
    <location>
        <begin position="343"/>
        <end position="375"/>
    </location>
</feature>
<evidence type="ECO:0000256" key="2">
    <source>
        <dbReference type="ARBA" id="ARBA00023043"/>
    </source>
</evidence>
<reference evidence="5 6" key="1">
    <citation type="submission" date="2024-02" db="EMBL/GenBank/DDBJ databases">
        <title>Discinaceae phylogenomics.</title>
        <authorList>
            <person name="Dirks A.C."/>
            <person name="James T.Y."/>
        </authorList>
    </citation>
    <scope>NUCLEOTIDE SEQUENCE [LARGE SCALE GENOMIC DNA]</scope>
    <source>
        <strain evidence="5 6">ACD0624</strain>
    </source>
</reference>
<evidence type="ECO:0008006" key="7">
    <source>
        <dbReference type="Google" id="ProtNLM"/>
    </source>
</evidence>
<gene>
    <name evidence="5" type="ORF">Q9L58_008828</name>
</gene>
<dbReference type="Pfam" id="PF00023">
    <property type="entry name" value="Ank"/>
    <property type="match status" value="1"/>
</dbReference>
<evidence type="ECO:0000256" key="4">
    <source>
        <dbReference type="SAM" id="MobiDB-lite"/>
    </source>
</evidence>
<keyword evidence="6" id="KW-1185">Reference proteome</keyword>
<dbReference type="SUPFAM" id="SSF48403">
    <property type="entry name" value="Ankyrin repeat"/>
    <property type="match status" value="1"/>
</dbReference>
<name>A0ABR3G9B7_9PEZI</name>
<dbReference type="Gene3D" id="1.25.40.20">
    <property type="entry name" value="Ankyrin repeat-containing domain"/>
    <property type="match status" value="1"/>
</dbReference>
<evidence type="ECO:0000313" key="6">
    <source>
        <dbReference type="Proteomes" id="UP001447188"/>
    </source>
</evidence>
<comment type="caution">
    <text evidence="5">The sequence shown here is derived from an EMBL/GenBank/DDBJ whole genome shotgun (WGS) entry which is preliminary data.</text>
</comment>
<dbReference type="InterPro" id="IPR036770">
    <property type="entry name" value="Ankyrin_rpt-contain_sf"/>
</dbReference>
<feature type="repeat" description="ANK" evidence="3">
    <location>
        <begin position="315"/>
        <end position="342"/>
    </location>
</feature>
<dbReference type="InterPro" id="IPR002110">
    <property type="entry name" value="Ankyrin_rpt"/>
</dbReference>
<dbReference type="EMBL" id="JBBBZM010000176">
    <property type="protein sequence ID" value="KAL0632307.1"/>
    <property type="molecule type" value="Genomic_DNA"/>
</dbReference>
<dbReference type="PANTHER" id="PTHR24171">
    <property type="entry name" value="ANKYRIN REPEAT DOMAIN-CONTAINING PROTEIN 39-RELATED"/>
    <property type="match status" value="1"/>
</dbReference>
<evidence type="ECO:0000256" key="3">
    <source>
        <dbReference type="PROSITE-ProRule" id="PRU00023"/>
    </source>
</evidence>
<protein>
    <recommendedName>
        <fullName evidence="7">Ankyrin repeat protein</fullName>
    </recommendedName>
</protein>